<name>A0A9P5TAS0_9AGAM</name>
<feature type="region of interest" description="Disordered" evidence="1">
    <location>
        <begin position="17"/>
        <end position="265"/>
    </location>
</feature>
<dbReference type="Proteomes" id="UP000759537">
    <property type="component" value="Unassembled WGS sequence"/>
</dbReference>
<sequence>MPKILRETKVTDFFQKRPSLLISSDSSPTLSQSPSLGLPRSAPRGNPSQPVAKRKPGRPKGSGKKAKQGHGQPVLVIDLSSLPGDSNGPCVPPLLASGSSPFGSGTSSKRQSGKPKRGRNKPENYNKVSCSLRSSTKVDLRGSRTISPLDPASQPRSSILYSSPKENSSPQSSVPSKRKLDDDNDTASITSSGVPLSLYYVPQQTSSPGSSKPPEPPLTTEGLSSSLTNKRCSLGSRVPHSLRAPATPKRLRGNDIIPTSQSNEAGLYSPIRPNIISRHRNDVQESVENWRHGRSAYKRNIVSPSRSTPRGDYSLEVDRPPSPLTSYPNTTSLGSPLSSFAAADIIPSDVDFDSLPAPLTQHALPTPSSSSEGKAHPSLPQIAKPSPVRPVTPPPSSPEQEQPMPVPVAPKDSKVRTAEIIAEIWENVRAKSVSDSDDSYLHAPIKDELSSEEEDDEPFWKRTKTLACHVTPAGRARRNYSLSSLPSPPSPSLSPPPLRDDLLPQFNDHNDDNQRVPGFSNSDPISPLKGKRRVRTSHRNRAFNPSTVAAKRDARKPDPIKAMLRERKREARVGGGIDALNRAEDYDHDTLLSDFSIEEEEPIDAARLSSVDENTTRVPPTGLQTNDTGADIVAIALEDEVQQGDRERLLGAKEGEAVGKILDADRKMGQTAIHSVFGVSVFVNDHEGTVDTELYTMARPACELARGKTATLDMLNEAIGQQDIEYMQAVFGILAADDMATPGVAQWLCEQALWYGHEHVGRFSRKFLLEMPLWAQSYPGSPLSVALLVQTMIRLGLRKDLSIHLQPLRDATFSRLQNRPVVLRSIVKLIASFAPRWSMEQLPDVVMALLLIGADMHTTTELRRDILCSISLLCRQLPAEPEDSTEVSIANKVLNLTKIISASDQALLLSYFTKGSPSCLRIARAVAHHVLIGSTISPVNYTLPPLGPLVAVLSSPDEQFSITDSTDYDALTSRVAVLAVALSGIDSYVAEESTLRKLAHVPEGSPRKKEPVPLELIRARLDAIHGKIFDTRAAHLDRSRAKGAIQRLSMRIHYQRTALSKTGGQLRLGDFFSPGGNSRQPKRRNWS</sequence>
<feature type="region of interest" description="Disordered" evidence="1">
    <location>
        <begin position="299"/>
        <end position="330"/>
    </location>
</feature>
<feature type="region of interest" description="Disordered" evidence="1">
    <location>
        <begin position="426"/>
        <end position="459"/>
    </location>
</feature>
<dbReference type="EMBL" id="WHVB01000005">
    <property type="protein sequence ID" value="KAF8482691.1"/>
    <property type="molecule type" value="Genomic_DNA"/>
</dbReference>
<feature type="compositionally biased region" description="Basic and acidic residues" evidence="1">
    <location>
        <begin position="498"/>
        <end position="514"/>
    </location>
</feature>
<feature type="region of interest" description="Disordered" evidence="1">
    <location>
        <begin position="357"/>
        <end position="413"/>
    </location>
</feature>
<feature type="compositionally biased region" description="Low complexity" evidence="1">
    <location>
        <begin position="18"/>
        <end position="39"/>
    </location>
</feature>
<organism evidence="2 3">
    <name type="scientific">Russula ochroleuca</name>
    <dbReference type="NCBI Taxonomy" id="152965"/>
    <lineage>
        <taxon>Eukaryota</taxon>
        <taxon>Fungi</taxon>
        <taxon>Dikarya</taxon>
        <taxon>Basidiomycota</taxon>
        <taxon>Agaricomycotina</taxon>
        <taxon>Agaricomycetes</taxon>
        <taxon>Russulales</taxon>
        <taxon>Russulaceae</taxon>
        <taxon>Russula</taxon>
    </lineage>
</organism>
<keyword evidence="3" id="KW-1185">Reference proteome</keyword>
<evidence type="ECO:0000313" key="3">
    <source>
        <dbReference type="Proteomes" id="UP000759537"/>
    </source>
</evidence>
<feature type="compositionally biased region" description="Pro residues" evidence="1">
    <location>
        <begin position="387"/>
        <end position="397"/>
    </location>
</feature>
<comment type="caution">
    <text evidence="2">The sequence shown here is derived from an EMBL/GenBank/DDBJ whole genome shotgun (WGS) entry which is preliminary data.</text>
</comment>
<feature type="compositionally biased region" description="Polar residues" evidence="1">
    <location>
        <begin position="126"/>
        <end position="135"/>
    </location>
</feature>
<dbReference type="AlphaFoldDB" id="A0A9P5TAS0"/>
<feature type="compositionally biased region" description="Polar residues" evidence="1">
    <location>
        <begin position="221"/>
        <end position="231"/>
    </location>
</feature>
<feature type="compositionally biased region" description="Low complexity" evidence="1">
    <location>
        <begin position="162"/>
        <end position="173"/>
    </location>
</feature>
<gene>
    <name evidence="2" type="ORF">DFH94DRAFT_728968</name>
</gene>
<proteinExistence type="predicted"/>
<feature type="compositionally biased region" description="Pro residues" evidence="1">
    <location>
        <begin position="486"/>
        <end position="497"/>
    </location>
</feature>
<accession>A0A9P5TAS0</accession>
<evidence type="ECO:0000256" key="1">
    <source>
        <dbReference type="SAM" id="MobiDB-lite"/>
    </source>
</evidence>
<feature type="region of interest" description="Disordered" evidence="1">
    <location>
        <begin position="479"/>
        <end position="534"/>
    </location>
</feature>
<reference evidence="2" key="2">
    <citation type="journal article" date="2020" name="Nat. Commun.">
        <title>Large-scale genome sequencing of mycorrhizal fungi provides insights into the early evolution of symbiotic traits.</title>
        <authorList>
            <person name="Miyauchi S."/>
            <person name="Kiss E."/>
            <person name="Kuo A."/>
            <person name="Drula E."/>
            <person name="Kohler A."/>
            <person name="Sanchez-Garcia M."/>
            <person name="Morin E."/>
            <person name="Andreopoulos B."/>
            <person name="Barry K.W."/>
            <person name="Bonito G."/>
            <person name="Buee M."/>
            <person name="Carver A."/>
            <person name="Chen C."/>
            <person name="Cichocki N."/>
            <person name="Clum A."/>
            <person name="Culley D."/>
            <person name="Crous P.W."/>
            <person name="Fauchery L."/>
            <person name="Girlanda M."/>
            <person name="Hayes R.D."/>
            <person name="Keri Z."/>
            <person name="LaButti K."/>
            <person name="Lipzen A."/>
            <person name="Lombard V."/>
            <person name="Magnuson J."/>
            <person name="Maillard F."/>
            <person name="Murat C."/>
            <person name="Nolan M."/>
            <person name="Ohm R.A."/>
            <person name="Pangilinan J."/>
            <person name="Pereira M.F."/>
            <person name="Perotto S."/>
            <person name="Peter M."/>
            <person name="Pfister S."/>
            <person name="Riley R."/>
            <person name="Sitrit Y."/>
            <person name="Stielow J.B."/>
            <person name="Szollosi G."/>
            <person name="Zifcakova L."/>
            <person name="Stursova M."/>
            <person name="Spatafora J.W."/>
            <person name="Tedersoo L."/>
            <person name="Vaario L.M."/>
            <person name="Yamada A."/>
            <person name="Yan M."/>
            <person name="Wang P."/>
            <person name="Xu J."/>
            <person name="Bruns T."/>
            <person name="Baldrian P."/>
            <person name="Vilgalys R."/>
            <person name="Dunand C."/>
            <person name="Henrissat B."/>
            <person name="Grigoriev I.V."/>
            <person name="Hibbett D."/>
            <person name="Nagy L.G."/>
            <person name="Martin F.M."/>
        </authorList>
    </citation>
    <scope>NUCLEOTIDE SEQUENCE</scope>
    <source>
        <strain evidence="2">Prilba</strain>
    </source>
</reference>
<feature type="compositionally biased region" description="Basic residues" evidence="1">
    <location>
        <begin position="52"/>
        <end position="68"/>
    </location>
</feature>
<evidence type="ECO:0000313" key="2">
    <source>
        <dbReference type="EMBL" id="KAF8482691.1"/>
    </source>
</evidence>
<protein>
    <submittedName>
        <fullName evidence="2">Uncharacterized protein</fullName>
    </submittedName>
</protein>
<feature type="compositionally biased region" description="Low complexity" evidence="1">
    <location>
        <begin position="97"/>
        <end position="108"/>
    </location>
</feature>
<dbReference type="OrthoDB" id="5599613at2759"/>
<reference evidence="2" key="1">
    <citation type="submission" date="2019-10" db="EMBL/GenBank/DDBJ databases">
        <authorList>
            <consortium name="DOE Joint Genome Institute"/>
            <person name="Kuo A."/>
            <person name="Miyauchi S."/>
            <person name="Kiss E."/>
            <person name="Drula E."/>
            <person name="Kohler A."/>
            <person name="Sanchez-Garcia M."/>
            <person name="Andreopoulos B."/>
            <person name="Barry K.W."/>
            <person name="Bonito G."/>
            <person name="Buee M."/>
            <person name="Carver A."/>
            <person name="Chen C."/>
            <person name="Cichocki N."/>
            <person name="Clum A."/>
            <person name="Culley D."/>
            <person name="Crous P.W."/>
            <person name="Fauchery L."/>
            <person name="Girlanda M."/>
            <person name="Hayes R."/>
            <person name="Keri Z."/>
            <person name="LaButti K."/>
            <person name="Lipzen A."/>
            <person name="Lombard V."/>
            <person name="Magnuson J."/>
            <person name="Maillard F."/>
            <person name="Morin E."/>
            <person name="Murat C."/>
            <person name="Nolan M."/>
            <person name="Ohm R."/>
            <person name="Pangilinan J."/>
            <person name="Pereira M."/>
            <person name="Perotto S."/>
            <person name="Peter M."/>
            <person name="Riley R."/>
            <person name="Sitrit Y."/>
            <person name="Stielow B."/>
            <person name="Szollosi G."/>
            <person name="Zifcakova L."/>
            <person name="Stursova M."/>
            <person name="Spatafora J.W."/>
            <person name="Tedersoo L."/>
            <person name="Vaario L.-M."/>
            <person name="Yamada A."/>
            <person name="Yan M."/>
            <person name="Wang P."/>
            <person name="Xu J."/>
            <person name="Bruns T."/>
            <person name="Baldrian P."/>
            <person name="Vilgalys R."/>
            <person name="Henrissat B."/>
            <person name="Grigoriev I.V."/>
            <person name="Hibbett D."/>
            <person name="Nagy L.G."/>
            <person name="Martin F.M."/>
        </authorList>
    </citation>
    <scope>NUCLEOTIDE SEQUENCE</scope>
    <source>
        <strain evidence="2">Prilba</strain>
    </source>
</reference>